<sequence>MNPDLIQENDLQSYVDGRLDPARQAAVEAYLAENPAERQRLLDYQRIDAELHRLFDPVLDEPIPAALRLAAQHRSRAPRIGLLQTAAAVGFMLIGGGLGWFAHERFSQPGLAQESFVQQALGAHAVYVSEVRHPVEVEASEAQHLVAWLSKRLGATIQAPTLSTLGFQLLGGRLLPDDGKPAAQFMYQDAGGRRLTLYVRRGLDNPRDTAFQFSQQDGKSAFYWVDRDLAYALIGDLERPVLDRAAHVVYQQLNP</sequence>
<keyword evidence="3" id="KW-1185">Reference proteome</keyword>
<organism evidence="2 3">
    <name type="scientific">Candidatus Competibacter denitrificans Run_A_D11</name>
    <dbReference type="NCBI Taxonomy" id="1400863"/>
    <lineage>
        <taxon>Bacteria</taxon>
        <taxon>Pseudomonadati</taxon>
        <taxon>Pseudomonadota</taxon>
        <taxon>Gammaproteobacteria</taxon>
        <taxon>Candidatus Competibacteraceae</taxon>
        <taxon>Candidatus Competibacter</taxon>
    </lineage>
</organism>
<dbReference type="Gene3D" id="1.10.10.1320">
    <property type="entry name" value="Anti-sigma factor, zinc-finger domain"/>
    <property type="match status" value="1"/>
</dbReference>
<keyword evidence="1" id="KW-0472">Membrane</keyword>
<keyword evidence="1" id="KW-1133">Transmembrane helix</keyword>
<dbReference type="STRING" id="1400863.BN873_980058"/>
<proteinExistence type="predicted"/>
<dbReference type="EMBL" id="CBTJ020000111">
    <property type="protein sequence ID" value="CDI04457.1"/>
    <property type="molecule type" value="Genomic_DNA"/>
</dbReference>
<dbReference type="InterPro" id="IPR041916">
    <property type="entry name" value="Anti_sigma_zinc_sf"/>
</dbReference>
<comment type="caution">
    <text evidence="2">The sequence shown here is derived from an EMBL/GenBank/DDBJ whole genome shotgun (WGS) entry which is preliminary data.</text>
</comment>
<feature type="transmembrane region" description="Helical" evidence="1">
    <location>
        <begin position="82"/>
        <end position="102"/>
    </location>
</feature>
<evidence type="ECO:0000313" key="3">
    <source>
        <dbReference type="Proteomes" id="UP000035760"/>
    </source>
</evidence>
<dbReference type="AlphaFoldDB" id="W6M9V9"/>
<evidence type="ECO:0000256" key="1">
    <source>
        <dbReference type="SAM" id="Phobius"/>
    </source>
</evidence>
<name>W6M9V9_9GAMM</name>
<gene>
    <name evidence="2" type="primary">prtR</name>
    <name evidence="2" type="ORF">BN873_980058</name>
</gene>
<keyword evidence="1 2" id="KW-0812">Transmembrane</keyword>
<protein>
    <submittedName>
        <fullName evidence="2">Anti-sigma factor transmembrane transcriptional regulator</fullName>
    </submittedName>
</protein>
<dbReference type="OrthoDB" id="9152892at2"/>
<reference evidence="2" key="2">
    <citation type="submission" date="2014-03" db="EMBL/GenBank/DDBJ databases">
        <title>Candidatus Competibacter-lineage genomes retrieved from metagenomes reveal functional metabolic diversity.</title>
        <authorList>
            <person name="McIlroy S.J."/>
            <person name="Albertsen M."/>
            <person name="Andresen E.K."/>
            <person name="Saunders A.M."/>
            <person name="Kristiansen R."/>
            <person name="Stokholm-Bjerregaard M."/>
            <person name="Nielsen K.L."/>
            <person name="Nielsen P.H."/>
        </authorList>
    </citation>
    <scope>NUCLEOTIDE SEQUENCE</scope>
    <source>
        <strain evidence="2">Run_A_D11</strain>
    </source>
</reference>
<accession>W6M9V9</accession>
<dbReference type="RefSeq" id="WP_048676685.1">
    <property type="nucleotide sequence ID" value="NZ_CBTJ020000111.1"/>
</dbReference>
<reference evidence="2" key="1">
    <citation type="submission" date="2013-07" db="EMBL/GenBank/DDBJ databases">
        <authorList>
            <person name="McIlroy S."/>
        </authorList>
    </citation>
    <scope>NUCLEOTIDE SEQUENCE [LARGE SCALE GENOMIC DNA]</scope>
    <source>
        <strain evidence="2">Run_A_D11</strain>
    </source>
</reference>
<evidence type="ECO:0000313" key="2">
    <source>
        <dbReference type="EMBL" id="CDI04457.1"/>
    </source>
</evidence>
<dbReference type="Proteomes" id="UP000035760">
    <property type="component" value="Unassembled WGS sequence"/>
</dbReference>